<gene>
    <name evidence="1" type="ORF">RCO7_05022</name>
</gene>
<dbReference type="InParanoid" id="A0A1E1KDX4"/>
<comment type="caution">
    <text evidence="1">The sequence shown here is derived from an EMBL/GenBank/DDBJ whole genome shotgun (WGS) entry which is preliminary data.</text>
</comment>
<sequence length="188" mass="20291">MATKQVNGEAPSSAFLSHLFSYPLIHDTFTTIQRNPYGARSISLTSSLTHSITQKVSPFIQTPLTYASPYLSRADTLGDSTLSTIDEKFPVVKKPTNELLDDGKAIVWFPYKKGNEGKEYVFGVWGGECKKVGGEEGVVKWGKAALATGIVVAGDSYNLLSGFLAAKKQEGKEGVNGVKEVVNEKANN</sequence>
<keyword evidence="2" id="KW-1185">Reference proteome</keyword>
<proteinExistence type="predicted"/>
<evidence type="ECO:0000313" key="2">
    <source>
        <dbReference type="Proteomes" id="UP000178129"/>
    </source>
</evidence>
<dbReference type="Proteomes" id="UP000178129">
    <property type="component" value="Unassembled WGS sequence"/>
</dbReference>
<protein>
    <submittedName>
        <fullName evidence="1">Related to CAP20-virulence factor</fullName>
    </submittedName>
</protein>
<reference evidence="2" key="1">
    <citation type="submission" date="2016-03" db="EMBL/GenBank/DDBJ databases">
        <authorList>
            <person name="Ploux O."/>
        </authorList>
    </citation>
    <scope>NUCLEOTIDE SEQUENCE [LARGE SCALE GENOMIC DNA]</scope>
    <source>
        <strain evidence="2">UK7</strain>
    </source>
</reference>
<dbReference type="Pfam" id="PF17316">
    <property type="entry name" value="Perilipin_2"/>
    <property type="match status" value="1"/>
</dbReference>
<accession>A0A1E1KDX4</accession>
<name>A0A1E1KDX4_9HELO</name>
<evidence type="ECO:0000313" key="1">
    <source>
        <dbReference type="EMBL" id="CZS96180.1"/>
    </source>
</evidence>
<organism evidence="1 2">
    <name type="scientific">Rhynchosporium graminicola</name>
    <dbReference type="NCBI Taxonomy" id="2792576"/>
    <lineage>
        <taxon>Eukaryota</taxon>
        <taxon>Fungi</taxon>
        <taxon>Dikarya</taxon>
        <taxon>Ascomycota</taxon>
        <taxon>Pezizomycotina</taxon>
        <taxon>Leotiomycetes</taxon>
        <taxon>Helotiales</taxon>
        <taxon>Ploettnerulaceae</taxon>
        <taxon>Rhynchosporium</taxon>
    </lineage>
</organism>
<dbReference type="STRING" id="914237.A0A1E1KDX4"/>
<dbReference type="EMBL" id="FJUW01000012">
    <property type="protein sequence ID" value="CZS96180.1"/>
    <property type="molecule type" value="Genomic_DNA"/>
</dbReference>
<dbReference type="AlphaFoldDB" id="A0A1E1KDX4"/>